<feature type="domain" description="NAD-dependent epimerase/dehydratase" evidence="1">
    <location>
        <begin position="6"/>
        <end position="220"/>
    </location>
</feature>
<evidence type="ECO:0000313" key="2">
    <source>
        <dbReference type="EMBL" id="GAA2200749.1"/>
    </source>
</evidence>
<gene>
    <name evidence="2" type="ORF">GCM10009787_52930</name>
</gene>
<accession>A0ABN3BV99</accession>
<evidence type="ECO:0000259" key="1">
    <source>
        <dbReference type="Pfam" id="PF01370"/>
    </source>
</evidence>
<dbReference type="PANTHER" id="PTHR48079">
    <property type="entry name" value="PROTEIN YEEZ"/>
    <property type="match status" value="1"/>
</dbReference>
<protein>
    <recommendedName>
        <fullName evidence="1">NAD-dependent epimerase/dehydratase domain-containing protein</fullName>
    </recommendedName>
</protein>
<sequence>MRRLRVVLTGGTGFIGSRVLQRLLDPERTGRPVEVRALARTEPSSPAAPGLSWLPADLARPASLRGAGEGADVLVHLASRISGSEDECAAVNVHGTTALVEEARRCGVGRIVQLSTAAVYGPGPHRGIAVDEVVPAPVSPASRTRLRGERAAVAAGGTVLRPGLVTGAGDRWVVPALADLREHVPARWNGGRGLASMVDVDDLARLIVRLATTPERPPGGTFHASHPRPVRNRDLMAALGDARVVPPAPAEDWPWEVCLRQLRRSRSGVSERQFELLAGDHWYASDDIWRMAGCPAGPGPLARLSAASAWYRAHLAERRGAPRA</sequence>
<dbReference type="PANTHER" id="PTHR48079:SF6">
    <property type="entry name" value="NAD(P)-BINDING DOMAIN-CONTAINING PROTEIN-RELATED"/>
    <property type="match status" value="1"/>
</dbReference>
<evidence type="ECO:0000313" key="3">
    <source>
        <dbReference type="Proteomes" id="UP001501391"/>
    </source>
</evidence>
<dbReference type="RefSeq" id="WP_059251783.1">
    <property type="nucleotide sequence ID" value="NZ_BAAAOQ010000018.1"/>
</dbReference>
<name>A0ABN3BV99_9ACTN</name>
<keyword evidence="3" id="KW-1185">Reference proteome</keyword>
<dbReference type="Gene3D" id="3.40.50.720">
    <property type="entry name" value="NAD(P)-binding Rossmann-like Domain"/>
    <property type="match status" value="1"/>
</dbReference>
<dbReference type="SUPFAM" id="SSF51735">
    <property type="entry name" value="NAD(P)-binding Rossmann-fold domains"/>
    <property type="match status" value="1"/>
</dbReference>
<proteinExistence type="predicted"/>
<dbReference type="Pfam" id="PF01370">
    <property type="entry name" value="Epimerase"/>
    <property type="match status" value="1"/>
</dbReference>
<dbReference type="InterPro" id="IPR051783">
    <property type="entry name" value="NAD(P)-dependent_oxidoreduct"/>
</dbReference>
<comment type="caution">
    <text evidence="2">The sequence shown here is derived from an EMBL/GenBank/DDBJ whole genome shotgun (WGS) entry which is preliminary data.</text>
</comment>
<dbReference type="Proteomes" id="UP001501391">
    <property type="component" value="Unassembled WGS sequence"/>
</dbReference>
<dbReference type="InterPro" id="IPR036291">
    <property type="entry name" value="NAD(P)-bd_dom_sf"/>
</dbReference>
<dbReference type="InterPro" id="IPR001509">
    <property type="entry name" value="Epimerase_deHydtase"/>
</dbReference>
<dbReference type="EMBL" id="BAAAOQ010000018">
    <property type="protein sequence ID" value="GAA2200749.1"/>
    <property type="molecule type" value="Genomic_DNA"/>
</dbReference>
<reference evidence="2 3" key="1">
    <citation type="journal article" date="2019" name="Int. J. Syst. Evol. Microbiol.">
        <title>The Global Catalogue of Microorganisms (GCM) 10K type strain sequencing project: providing services to taxonomists for standard genome sequencing and annotation.</title>
        <authorList>
            <consortium name="The Broad Institute Genomics Platform"/>
            <consortium name="The Broad Institute Genome Sequencing Center for Infectious Disease"/>
            <person name="Wu L."/>
            <person name="Ma J."/>
        </authorList>
    </citation>
    <scope>NUCLEOTIDE SEQUENCE [LARGE SCALE GENOMIC DNA]</scope>
    <source>
        <strain evidence="2 3">JCM 14924</strain>
    </source>
</reference>
<organism evidence="2 3">
    <name type="scientific">Streptomyces bangladeshensis</name>
    <dbReference type="NCBI Taxonomy" id="295352"/>
    <lineage>
        <taxon>Bacteria</taxon>
        <taxon>Bacillati</taxon>
        <taxon>Actinomycetota</taxon>
        <taxon>Actinomycetes</taxon>
        <taxon>Kitasatosporales</taxon>
        <taxon>Streptomycetaceae</taxon>
        <taxon>Streptomyces</taxon>
    </lineage>
</organism>